<comment type="caution">
    <text evidence="1">The sequence shown here is derived from an EMBL/GenBank/DDBJ whole genome shotgun (WGS) entry which is preliminary data.</text>
</comment>
<organism evidence="1 2">
    <name type="scientific">Araneus ventricosus</name>
    <name type="common">Orbweaver spider</name>
    <name type="synonym">Epeira ventricosa</name>
    <dbReference type="NCBI Taxonomy" id="182803"/>
    <lineage>
        <taxon>Eukaryota</taxon>
        <taxon>Metazoa</taxon>
        <taxon>Ecdysozoa</taxon>
        <taxon>Arthropoda</taxon>
        <taxon>Chelicerata</taxon>
        <taxon>Arachnida</taxon>
        <taxon>Araneae</taxon>
        <taxon>Araneomorphae</taxon>
        <taxon>Entelegynae</taxon>
        <taxon>Araneoidea</taxon>
        <taxon>Araneidae</taxon>
        <taxon>Araneus</taxon>
    </lineage>
</organism>
<keyword evidence="2" id="KW-1185">Reference proteome</keyword>
<dbReference type="Proteomes" id="UP000499080">
    <property type="component" value="Unassembled WGS sequence"/>
</dbReference>
<dbReference type="EMBL" id="BGPR01000967">
    <property type="protein sequence ID" value="GBM41560.1"/>
    <property type="molecule type" value="Genomic_DNA"/>
</dbReference>
<dbReference type="AlphaFoldDB" id="A0A4Y2FJ31"/>
<evidence type="ECO:0000313" key="1">
    <source>
        <dbReference type="EMBL" id="GBM41560.1"/>
    </source>
</evidence>
<evidence type="ECO:0000313" key="2">
    <source>
        <dbReference type="Proteomes" id="UP000499080"/>
    </source>
</evidence>
<proteinExistence type="predicted"/>
<reference evidence="1 2" key="1">
    <citation type="journal article" date="2019" name="Sci. Rep.">
        <title>Orb-weaving spider Araneus ventricosus genome elucidates the spidroin gene catalogue.</title>
        <authorList>
            <person name="Kono N."/>
            <person name="Nakamura H."/>
            <person name="Ohtoshi R."/>
            <person name="Moran D.A.P."/>
            <person name="Shinohara A."/>
            <person name="Yoshida Y."/>
            <person name="Fujiwara M."/>
            <person name="Mori M."/>
            <person name="Tomita M."/>
            <person name="Arakawa K."/>
        </authorList>
    </citation>
    <scope>NUCLEOTIDE SEQUENCE [LARGE SCALE GENOMIC DNA]</scope>
</reference>
<gene>
    <name evidence="1" type="ORF">AVEN_215728_1</name>
</gene>
<protein>
    <submittedName>
        <fullName evidence="1">Uncharacterized protein</fullName>
    </submittedName>
</protein>
<sequence length="148" mass="17316">MDVQLYAVRQQWFFNIFQARPGSIAVVQTSPLVQTKECETHPFPLNGRPSKGSFGTEYCQEIDVVRYRTRALPFIPSLLQSSNTRELLVRRKRRSNALCHKMSVYPPTVPLKLQWLKNILTNNLSRTRLRLLMRFICDENNLIVEDNH</sequence>
<accession>A0A4Y2FJ31</accession>
<name>A0A4Y2FJ31_ARAVE</name>